<evidence type="ECO:0000313" key="2">
    <source>
        <dbReference type="EMBL" id="QTA91815.1"/>
    </source>
</evidence>
<protein>
    <submittedName>
        <fullName evidence="2">Uncharacterized protein</fullName>
    </submittedName>
</protein>
<name>A0A975GS92_9BACT</name>
<reference evidence="2" key="1">
    <citation type="journal article" date="2021" name="Microb. Physiol.">
        <title>Proteogenomic Insights into the Physiology of Marine, Sulfate-Reducing, Filamentous Desulfonema limicola and Desulfonema magnum.</title>
        <authorList>
            <person name="Schnaars V."/>
            <person name="Wohlbrand L."/>
            <person name="Scheve S."/>
            <person name="Hinrichs C."/>
            <person name="Reinhardt R."/>
            <person name="Rabus R."/>
        </authorList>
    </citation>
    <scope>NUCLEOTIDE SEQUENCE</scope>
    <source>
        <strain evidence="2">4be13</strain>
    </source>
</reference>
<evidence type="ECO:0000313" key="3">
    <source>
        <dbReference type="Proteomes" id="UP000663722"/>
    </source>
</evidence>
<evidence type="ECO:0000256" key="1">
    <source>
        <dbReference type="SAM" id="MobiDB-lite"/>
    </source>
</evidence>
<keyword evidence="3" id="KW-1185">Reference proteome</keyword>
<proteinExistence type="predicted"/>
<feature type="region of interest" description="Disordered" evidence="1">
    <location>
        <begin position="39"/>
        <end position="63"/>
    </location>
</feature>
<dbReference type="EMBL" id="CP061800">
    <property type="protein sequence ID" value="QTA91815.1"/>
    <property type="molecule type" value="Genomic_DNA"/>
</dbReference>
<sequence length="63" mass="7043">MGASPESVIIRKFVIPAMVSQDNPPEYAYFRSEFGKKVKDNSAKNNPYPKSGKLSNDMMTVCQ</sequence>
<organism evidence="2 3">
    <name type="scientific">Desulfonema magnum</name>
    <dbReference type="NCBI Taxonomy" id="45655"/>
    <lineage>
        <taxon>Bacteria</taxon>
        <taxon>Pseudomonadati</taxon>
        <taxon>Thermodesulfobacteriota</taxon>
        <taxon>Desulfobacteria</taxon>
        <taxon>Desulfobacterales</taxon>
        <taxon>Desulfococcaceae</taxon>
        <taxon>Desulfonema</taxon>
    </lineage>
</organism>
<accession>A0A975GS92</accession>
<gene>
    <name evidence="2" type="ORF">dnm_078890</name>
</gene>
<dbReference type="KEGG" id="dmm:dnm_078890"/>
<feature type="compositionally biased region" description="Polar residues" evidence="1">
    <location>
        <begin position="53"/>
        <end position="63"/>
    </location>
</feature>
<dbReference type="Proteomes" id="UP000663722">
    <property type="component" value="Chromosome"/>
</dbReference>
<dbReference type="AlphaFoldDB" id="A0A975GS92"/>